<evidence type="ECO:0000313" key="10">
    <source>
        <dbReference type="Proteomes" id="UP000813463"/>
    </source>
</evidence>
<evidence type="ECO:0000256" key="8">
    <source>
        <dbReference type="RuleBase" id="RU367155"/>
    </source>
</evidence>
<dbReference type="InterPro" id="IPR001289">
    <property type="entry name" value="NFYA"/>
</dbReference>
<dbReference type="PROSITE" id="PS51152">
    <property type="entry name" value="NFYA_HAP2_2"/>
    <property type="match status" value="1"/>
</dbReference>
<dbReference type="Gene3D" id="6.10.250.2430">
    <property type="match status" value="1"/>
</dbReference>
<organism evidence="10 12">
    <name type="scientific">Spinacia oleracea</name>
    <name type="common">Spinach</name>
    <dbReference type="NCBI Taxonomy" id="3562"/>
    <lineage>
        <taxon>Eukaryota</taxon>
        <taxon>Viridiplantae</taxon>
        <taxon>Streptophyta</taxon>
        <taxon>Embryophyta</taxon>
        <taxon>Tracheophyta</taxon>
        <taxon>Spermatophyta</taxon>
        <taxon>Magnoliopsida</taxon>
        <taxon>eudicotyledons</taxon>
        <taxon>Gunneridae</taxon>
        <taxon>Pentapetalae</taxon>
        <taxon>Caryophyllales</taxon>
        <taxon>Chenopodiaceae</taxon>
        <taxon>Chenopodioideae</taxon>
        <taxon>Anserineae</taxon>
        <taxon>Spinacia</taxon>
    </lineage>
</organism>
<evidence type="ECO:0000313" key="11">
    <source>
        <dbReference type="RefSeq" id="XP_021837729.2"/>
    </source>
</evidence>
<feature type="region of interest" description="Disordered" evidence="9">
    <location>
        <begin position="320"/>
        <end position="343"/>
    </location>
</feature>
<keyword evidence="10" id="KW-1185">Reference proteome</keyword>
<dbReference type="GO" id="GO:0003677">
    <property type="term" value="F:DNA binding"/>
    <property type="evidence" value="ECO:0007669"/>
    <property type="project" value="UniProtKB-KW"/>
</dbReference>
<dbReference type="AlphaFoldDB" id="A0A9R0JK62"/>
<comment type="subunit">
    <text evidence="7">Heterotrimeric transcription factor composed of three components, NF-YA, NF-YB and NF-YC. NF-YB and NF-YC must interact and dimerize for NF-YA association and DNA binding.</text>
</comment>
<dbReference type="SMART" id="SM00521">
    <property type="entry name" value="CBF"/>
    <property type="match status" value="1"/>
</dbReference>
<gene>
    <name evidence="11 12" type="primary">LOC110777437</name>
</gene>
<dbReference type="RefSeq" id="XP_021837729.2">
    <property type="nucleotide sequence ID" value="XM_021982037.2"/>
</dbReference>
<evidence type="ECO:0000256" key="9">
    <source>
        <dbReference type="SAM" id="MobiDB-lite"/>
    </source>
</evidence>
<keyword evidence="5 8" id="KW-0804">Transcription</keyword>
<comment type="function">
    <text evidence="8">Component of the sequence-specific heterotrimeric transcription factor (NF-Y) which specifically recognizes a 5'-CCAAT-3' box motif found in the promoters of its target genes.</text>
</comment>
<dbReference type="RefSeq" id="XP_021837730.2">
    <property type="nucleotide sequence ID" value="XM_021982038.2"/>
</dbReference>
<evidence type="ECO:0000256" key="2">
    <source>
        <dbReference type="ARBA" id="ARBA00023015"/>
    </source>
</evidence>
<keyword evidence="3 8" id="KW-0238">DNA-binding</keyword>
<feature type="compositionally biased region" description="Low complexity" evidence="9">
    <location>
        <begin position="38"/>
        <end position="52"/>
    </location>
</feature>
<dbReference type="GO" id="GO:0000981">
    <property type="term" value="F:DNA-binding transcription factor activity, RNA polymerase II-specific"/>
    <property type="evidence" value="ECO:0000318"/>
    <property type="project" value="GO_Central"/>
</dbReference>
<keyword evidence="6 8" id="KW-0539">Nucleus</keyword>
<dbReference type="Pfam" id="PF02045">
    <property type="entry name" value="CBFB_NFYA"/>
    <property type="match status" value="1"/>
</dbReference>
<feature type="compositionally biased region" description="Basic and acidic residues" evidence="9">
    <location>
        <begin position="1"/>
        <end position="17"/>
    </location>
</feature>
<dbReference type="InterPro" id="IPR018362">
    <property type="entry name" value="CCAAT-binding_factor_CS"/>
</dbReference>
<evidence type="ECO:0000256" key="3">
    <source>
        <dbReference type="ARBA" id="ARBA00023125"/>
    </source>
</evidence>
<keyword evidence="4" id="KW-0010">Activator</keyword>
<dbReference type="PROSITE" id="PS00686">
    <property type="entry name" value="NFYA_HAP2_1"/>
    <property type="match status" value="1"/>
</dbReference>
<dbReference type="GO" id="GO:0006357">
    <property type="term" value="P:regulation of transcription by RNA polymerase II"/>
    <property type="evidence" value="ECO:0000318"/>
    <property type="project" value="GO_Central"/>
</dbReference>
<evidence type="ECO:0000256" key="4">
    <source>
        <dbReference type="ARBA" id="ARBA00023159"/>
    </source>
</evidence>
<reference evidence="10" key="1">
    <citation type="journal article" date="2021" name="Nat. Commun.">
        <title>Genomic analyses provide insights into spinach domestication and the genetic basis of agronomic traits.</title>
        <authorList>
            <person name="Cai X."/>
            <person name="Sun X."/>
            <person name="Xu C."/>
            <person name="Sun H."/>
            <person name="Wang X."/>
            <person name="Ge C."/>
            <person name="Zhang Z."/>
            <person name="Wang Q."/>
            <person name="Fei Z."/>
            <person name="Jiao C."/>
            <person name="Wang Q."/>
        </authorList>
    </citation>
    <scope>NUCLEOTIDE SEQUENCE [LARGE SCALE GENOMIC DNA]</scope>
    <source>
        <strain evidence="10">cv. Varoflay</strain>
    </source>
</reference>
<name>A0A9R0JK62_SPIOL</name>
<comment type="subcellular location">
    <subcellularLocation>
        <location evidence="1 8">Nucleus</location>
    </subcellularLocation>
</comment>
<comment type="similarity">
    <text evidence="8">Belongs to the NFYA/HAP2 subunit family.</text>
</comment>
<dbReference type="GeneID" id="110777437"/>
<protein>
    <recommendedName>
        <fullName evidence="8">Nuclear transcription factor Y subunit</fullName>
    </recommendedName>
</protein>
<accession>A0A9R0JK62</accession>
<evidence type="ECO:0000256" key="1">
    <source>
        <dbReference type="ARBA" id="ARBA00004123"/>
    </source>
</evidence>
<dbReference type="PRINTS" id="PR00616">
    <property type="entry name" value="CCAATSUBUNTB"/>
</dbReference>
<dbReference type="Proteomes" id="UP000813463">
    <property type="component" value="Chromosome 1"/>
</dbReference>
<dbReference type="KEGG" id="soe:110777437"/>
<evidence type="ECO:0000256" key="7">
    <source>
        <dbReference type="ARBA" id="ARBA00025911"/>
    </source>
</evidence>
<evidence type="ECO:0000256" key="6">
    <source>
        <dbReference type="ARBA" id="ARBA00023242"/>
    </source>
</evidence>
<reference evidence="11 12" key="2">
    <citation type="submission" date="2025-05" db="UniProtKB">
        <authorList>
            <consortium name="RefSeq"/>
        </authorList>
    </citation>
    <scope>IDENTIFICATION</scope>
    <source>
        <tissue evidence="11 12">Leaf</tissue>
    </source>
</reference>
<keyword evidence="2 8" id="KW-0805">Transcription regulation</keyword>
<evidence type="ECO:0000313" key="12">
    <source>
        <dbReference type="RefSeq" id="XP_021837730.2"/>
    </source>
</evidence>
<dbReference type="PANTHER" id="PTHR12632">
    <property type="entry name" value="TRANSCRIPTION FACTOR NF-Y ALPHA-RELATED"/>
    <property type="match status" value="1"/>
</dbReference>
<evidence type="ECO:0000256" key="5">
    <source>
        <dbReference type="ARBA" id="ARBA00023163"/>
    </source>
</evidence>
<proteinExistence type="inferred from homology"/>
<dbReference type="GO" id="GO:0016602">
    <property type="term" value="C:CCAAT-binding factor complex"/>
    <property type="evidence" value="ECO:0007669"/>
    <property type="project" value="InterPro"/>
</dbReference>
<sequence length="343" mass="37328">MPSKADMEDRFQADGGDKPQNMLFGQPWWRGLNNNGVSPTSASSDSSARSSSGEPVNGSSMAGPFSLHINGMQDTGASVCREIHTALAPQLVAERDSIQEQQALKQVPSSMPQNLGDQSNSQMELVGQSIALTSYPFQDPTFGGVMSYAQVQQVIPQLYGMHQSRMPLPLAMEEEPVYVNAKQYHGILRRRKSRAKAEMEKKVIKARKPYLHESRHVHALRRARGAGGRFLNTKKLDDNDADTSSKTDTNTATNLQIYSAGSARAEHLSTTTTYNGNAGSSWNHQEARGGFMISDMHKADSHSNGSTNVHGLSSTYLSFSGSNEERSNYSQGGMKVNGAVSVK</sequence>
<feature type="region of interest" description="Disordered" evidence="9">
    <location>
        <begin position="1"/>
        <end position="68"/>
    </location>
</feature>